<evidence type="ECO:0000256" key="3">
    <source>
        <dbReference type="ARBA" id="ARBA00009160"/>
    </source>
</evidence>
<feature type="region of interest" description="Disordered" evidence="16">
    <location>
        <begin position="109"/>
        <end position="129"/>
    </location>
</feature>
<evidence type="ECO:0000256" key="13">
    <source>
        <dbReference type="ARBA" id="ARBA00039376"/>
    </source>
</evidence>
<dbReference type="GO" id="GO:0005634">
    <property type="term" value="C:nucleus"/>
    <property type="evidence" value="ECO:0007669"/>
    <property type="project" value="UniProtKB-SubCell"/>
</dbReference>
<comment type="similarity">
    <text evidence="3">Belongs to the FUN14 family.</text>
</comment>
<keyword evidence="17" id="KW-0732">Signal</keyword>
<evidence type="ECO:0000256" key="1">
    <source>
        <dbReference type="ARBA" id="ARBA00004123"/>
    </source>
</evidence>
<name>A0A8C3D1X5_CAIMO</name>
<dbReference type="PANTHER" id="PTHR21346">
    <property type="entry name" value="FUN14 DOMAIN CONTAINING"/>
    <property type="match status" value="1"/>
</dbReference>
<dbReference type="PANTHER" id="PTHR21346:SF5">
    <property type="entry name" value="FUN14 DOMAIN-CONTAINING PROTEIN 2"/>
    <property type="match status" value="1"/>
</dbReference>
<evidence type="ECO:0000256" key="17">
    <source>
        <dbReference type="SAM" id="SignalP"/>
    </source>
</evidence>
<evidence type="ECO:0000256" key="5">
    <source>
        <dbReference type="ARBA" id="ARBA00022692"/>
    </source>
</evidence>
<accession>A0A8C3D1X5</accession>
<feature type="signal peptide" evidence="17">
    <location>
        <begin position="1"/>
        <end position="25"/>
    </location>
</feature>
<organism evidence="18 19">
    <name type="scientific">Cairina moschata</name>
    <name type="common">Muscovy duck</name>
    <dbReference type="NCBI Taxonomy" id="8855"/>
    <lineage>
        <taxon>Eukaryota</taxon>
        <taxon>Metazoa</taxon>
        <taxon>Chordata</taxon>
        <taxon>Craniata</taxon>
        <taxon>Vertebrata</taxon>
        <taxon>Euteleostomi</taxon>
        <taxon>Archelosauria</taxon>
        <taxon>Archosauria</taxon>
        <taxon>Dinosauria</taxon>
        <taxon>Saurischia</taxon>
        <taxon>Theropoda</taxon>
        <taxon>Coelurosauria</taxon>
        <taxon>Aves</taxon>
        <taxon>Neognathae</taxon>
        <taxon>Galloanserae</taxon>
        <taxon>Anseriformes</taxon>
        <taxon>Anatidae</taxon>
        <taxon>Anatinae</taxon>
        <taxon>Cairina</taxon>
    </lineage>
</organism>
<keyword evidence="5" id="KW-0812">Transmembrane</keyword>
<keyword evidence="12" id="KW-0539">Nucleus</keyword>
<protein>
    <recommendedName>
        <fullName evidence="13">FUN14 domain-containing protein 2</fullName>
    </recommendedName>
    <alternativeName>
        <fullName evidence="14">Hepatitis C virus core-binding protein 6</fullName>
    </alternativeName>
</protein>
<dbReference type="Ensembl" id="ENSCMMT00000030111.1">
    <property type="protein sequence ID" value="ENSCMMP00000027594.1"/>
    <property type="gene ID" value="ENSCMMG00000016885.1"/>
</dbReference>
<evidence type="ECO:0000256" key="16">
    <source>
        <dbReference type="SAM" id="MobiDB-lite"/>
    </source>
</evidence>
<feature type="chain" id="PRO_5034770455" description="FUN14 domain-containing protein 2" evidence="17">
    <location>
        <begin position="26"/>
        <end position="289"/>
    </location>
</feature>
<evidence type="ECO:0000256" key="10">
    <source>
        <dbReference type="ARBA" id="ARBA00023136"/>
    </source>
</evidence>
<evidence type="ECO:0000256" key="14">
    <source>
        <dbReference type="ARBA" id="ARBA00041722"/>
    </source>
</evidence>
<evidence type="ECO:0000256" key="9">
    <source>
        <dbReference type="ARBA" id="ARBA00023128"/>
    </source>
</evidence>
<dbReference type="Proteomes" id="UP000694556">
    <property type="component" value="Chromosome 10"/>
</dbReference>
<keyword evidence="10" id="KW-0472">Membrane</keyword>
<dbReference type="GO" id="GO:0005741">
    <property type="term" value="C:mitochondrial outer membrane"/>
    <property type="evidence" value="ECO:0007669"/>
    <property type="project" value="UniProtKB-SubCell"/>
</dbReference>
<keyword evidence="7" id="KW-1133">Transmembrane helix</keyword>
<evidence type="ECO:0000313" key="18">
    <source>
        <dbReference type="Ensembl" id="ENSCMMP00000027594.1"/>
    </source>
</evidence>
<sequence length="289" mass="30670">MGGLGWEWMLTGATVLWGSAVQTRGLHTGQRINKRLGRAHSFSTRLLGREPGGASHTHTGTERGRPPLQRLTALSTSRGAGRCACAVAGGAGRWRRRAEVGGRARGGRVAMATAGPGGEGEAWSGPVRPGAARDGAGVRCVPAGRPEDAFTVLELSEYAKSRPWWRRVFAPSSGSSAEKYNVATQLVIGGLTGWCTGFIFQKVGKLAATAVGGGFFLLQIANHTGYIKVDWKLVERDVNKAKQQLKFHSSGNKMSPEVKSRVDEVIIFLKKNVILTGGFAGGFLLGMAS</sequence>
<reference evidence="18" key="3">
    <citation type="submission" date="2025-09" db="UniProtKB">
        <authorList>
            <consortium name="Ensembl"/>
        </authorList>
    </citation>
    <scope>IDENTIFICATION</scope>
</reference>
<keyword evidence="9" id="KW-0496">Mitochondrion</keyword>
<feature type="region of interest" description="Disordered" evidence="16">
    <location>
        <begin position="43"/>
        <end position="68"/>
    </location>
</feature>
<evidence type="ECO:0000256" key="12">
    <source>
        <dbReference type="ARBA" id="ARBA00023242"/>
    </source>
</evidence>
<dbReference type="Pfam" id="PF04930">
    <property type="entry name" value="FUN14"/>
    <property type="match status" value="1"/>
</dbReference>
<evidence type="ECO:0000256" key="8">
    <source>
        <dbReference type="ARBA" id="ARBA00023015"/>
    </source>
</evidence>
<evidence type="ECO:0000313" key="19">
    <source>
        <dbReference type="Proteomes" id="UP000694556"/>
    </source>
</evidence>
<dbReference type="InterPro" id="IPR007014">
    <property type="entry name" value="FUN14"/>
</dbReference>
<keyword evidence="6" id="KW-1000">Mitochondrion outer membrane</keyword>
<keyword evidence="19" id="KW-1185">Reference proteome</keyword>
<keyword evidence="8" id="KW-0805">Transcription regulation</keyword>
<reference evidence="18" key="1">
    <citation type="submission" date="2018-09" db="EMBL/GenBank/DDBJ databases">
        <title>Common duck and Muscovy duck high density SNP chip.</title>
        <authorList>
            <person name="Vignal A."/>
            <person name="Thebault N."/>
            <person name="Warren W.C."/>
        </authorList>
    </citation>
    <scope>NUCLEOTIDE SEQUENCE [LARGE SCALE GENOMIC DNA]</scope>
</reference>
<proteinExistence type="inferred from homology"/>
<evidence type="ECO:0000256" key="15">
    <source>
        <dbReference type="ARBA" id="ARBA00045668"/>
    </source>
</evidence>
<evidence type="ECO:0000256" key="7">
    <source>
        <dbReference type="ARBA" id="ARBA00022989"/>
    </source>
</evidence>
<evidence type="ECO:0000256" key="4">
    <source>
        <dbReference type="ARBA" id="ARBA00022553"/>
    </source>
</evidence>
<comment type="function">
    <text evidence="15">Binds directly and specifically 1,2-Diacyl-sn-glycero-3-phospho-(1'-myo-inositol-3',4',5'-bisphosphate) (PIP3) leading to the recruitment of PIP3 to mitochondria and may play a role in the regulation of the platelet activation via AKT/GSK3B/cGMP signaling pathways. May act as transcription factor that regulates SREBP1 (isoform SREBP-1C) expression in order to modulate triglyceride (TG) homeostasis in hepatocytes.</text>
</comment>
<evidence type="ECO:0000256" key="2">
    <source>
        <dbReference type="ARBA" id="ARBA00004374"/>
    </source>
</evidence>
<dbReference type="GO" id="GO:0000422">
    <property type="term" value="P:autophagy of mitochondrion"/>
    <property type="evidence" value="ECO:0007669"/>
    <property type="project" value="TreeGrafter"/>
</dbReference>
<evidence type="ECO:0000256" key="11">
    <source>
        <dbReference type="ARBA" id="ARBA00023163"/>
    </source>
</evidence>
<keyword evidence="11" id="KW-0804">Transcription</keyword>
<keyword evidence="4" id="KW-0597">Phosphoprotein</keyword>
<evidence type="ECO:0000256" key="6">
    <source>
        <dbReference type="ARBA" id="ARBA00022787"/>
    </source>
</evidence>
<reference evidence="18" key="2">
    <citation type="submission" date="2025-08" db="UniProtKB">
        <authorList>
            <consortium name="Ensembl"/>
        </authorList>
    </citation>
    <scope>IDENTIFICATION</scope>
</reference>
<comment type="subcellular location">
    <subcellularLocation>
        <location evidence="2">Mitochondrion outer membrane</location>
        <topology evidence="2">Multi-pass membrane protein</topology>
    </subcellularLocation>
    <subcellularLocation>
        <location evidence="1">Nucleus</location>
    </subcellularLocation>
</comment>
<dbReference type="AlphaFoldDB" id="A0A8C3D1X5"/>